<evidence type="ECO:0000256" key="1">
    <source>
        <dbReference type="ARBA" id="ARBA00004196"/>
    </source>
</evidence>
<dbReference type="InterPro" id="IPR011992">
    <property type="entry name" value="EF-hand-dom_pair"/>
</dbReference>
<dbReference type="GO" id="GO:0009055">
    <property type="term" value="F:electron transfer activity"/>
    <property type="evidence" value="ECO:0007669"/>
    <property type="project" value="InterPro"/>
</dbReference>
<keyword evidence="2 7" id="KW-0349">Heme</keyword>
<feature type="domain" description="Cytochrome c" evidence="11">
    <location>
        <begin position="228"/>
        <end position="354"/>
    </location>
</feature>
<dbReference type="InterPro" id="IPR002048">
    <property type="entry name" value="EF_hand_dom"/>
</dbReference>
<keyword evidence="3 7" id="KW-0479">Metal-binding</keyword>
<organism evidence="12 13">
    <name type="scientific">Gemmata massiliana</name>
    <dbReference type="NCBI Taxonomy" id="1210884"/>
    <lineage>
        <taxon>Bacteria</taxon>
        <taxon>Pseudomonadati</taxon>
        <taxon>Planctomycetota</taxon>
        <taxon>Planctomycetia</taxon>
        <taxon>Gemmatales</taxon>
        <taxon>Gemmataceae</taxon>
        <taxon>Gemmata</taxon>
    </lineage>
</organism>
<feature type="region of interest" description="Disordered" evidence="8">
    <location>
        <begin position="445"/>
        <end position="480"/>
    </location>
</feature>
<keyword evidence="6 7" id="KW-0408">Iron</keyword>
<dbReference type="GO" id="GO:0030313">
    <property type="term" value="C:cell envelope"/>
    <property type="evidence" value="ECO:0007669"/>
    <property type="project" value="UniProtKB-SubCell"/>
</dbReference>
<dbReference type="GO" id="GO:0005509">
    <property type="term" value="F:calcium ion binding"/>
    <property type="evidence" value="ECO:0007669"/>
    <property type="project" value="InterPro"/>
</dbReference>
<dbReference type="PANTHER" id="PTHR30600">
    <property type="entry name" value="CYTOCHROME C PEROXIDASE-RELATED"/>
    <property type="match status" value="1"/>
</dbReference>
<evidence type="ECO:0000259" key="10">
    <source>
        <dbReference type="PROSITE" id="PS50222"/>
    </source>
</evidence>
<dbReference type="InterPro" id="IPR009056">
    <property type="entry name" value="Cyt_c-like_dom"/>
</dbReference>
<dbReference type="AlphaFoldDB" id="A0A6P2CX70"/>
<dbReference type="GO" id="GO:0020037">
    <property type="term" value="F:heme binding"/>
    <property type="evidence" value="ECO:0007669"/>
    <property type="project" value="InterPro"/>
</dbReference>
<dbReference type="InterPro" id="IPR018247">
    <property type="entry name" value="EF_Hand_1_Ca_BS"/>
</dbReference>
<dbReference type="PANTHER" id="PTHR30600:SF10">
    <property type="entry name" value="BLL6722 PROTEIN"/>
    <property type="match status" value="1"/>
</dbReference>
<dbReference type="KEGG" id="gms:SOIL9_39860"/>
<keyword evidence="4 9" id="KW-0732">Signal</keyword>
<dbReference type="GO" id="GO:0004130">
    <property type="term" value="F:cytochrome-c peroxidase activity"/>
    <property type="evidence" value="ECO:0007669"/>
    <property type="project" value="TreeGrafter"/>
</dbReference>
<keyword evidence="13" id="KW-1185">Reference proteome</keyword>
<keyword evidence="12" id="KW-0575">Peroxidase</keyword>
<dbReference type="InterPro" id="IPR036909">
    <property type="entry name" value="Cyt_c-like_dom_sf"/>
</dbReference>
<dbReference type="Proteomes" id="UP000464178">
    <property type="component" value="Chromosome"/>
</dbReference>
<evidence type="ECO:0000256" key="9">
    <source>
        <dbReference type="SAM" id="SignalP"/>
    </source>
</evidence>
<evidence type="ECO:0000256" key="7">
    <source>
        <dbReference type="PROSITE-ProRule" id="PRU00433"/>
    </source>
</evidence>
<evidence type="ECO:0000313" key="12">
    <source>
        <dbReference type="EMBL" id="VTR93728.1"/>
    </source>
</evidence>
<feature type="region of interest" description="Disordered" evidence="8">
    <location>
        <begin position="368"/>
        <end position="395"/>
    </location>
</feature>
<protein>
    <recommendedName>
        <fullName evidence="14">Cytochrome c domain-containing protein</fullName>
    </recommendedName>
</protein>
<dbReference type="PROSITE" id="PS00018">
    <property type="entry name" value="EF_HAND_1"/>
    <property type="match status" value="2"/>
</dbReference>
<dbReference type="PROSITE" id="PS51007">
    <property type="entry name" value="CYTC"/>
    <property type="match status" value="1"/>
</dbReference>
<feature type="domain" description="EF-hand" evidence="10">
    <location>
        <begin position="417"/>
        <end position="440"/>
    </location>
</feature>
<evidence type="ECO:0000256" key="3">
    <source>
        <dbReference type="ARBA" id="ARBA00022723"/>
    </source>
</evidence>
<keyword evidence="5" id="KW-0560">Oxidoreductase</keyword>
<proteinExistence type="predicted"/>
<feature type="chain" id="PRO_5027060836" description="Cytochrome c domain-containing protein" evidence="9">
    <location>
        <begin position="23"/>
        <end position="769"/>
    </location>
</feature>
<dbReference type="SUPFAM" id="SSF47473">
    <property type="entry name" value="EF-hand"/>
    <property type="match status" value="1"/>
</dbReference>
<dbReference type="Gene3D" id="1.10.760.10">
    <property type="entry name" value="Cytochrome c-like domain"/>
    <property type="match status" value="2"/>
</dbReference>
<dbReference type="InterPro" id="IPR004852">
    <property type="entry name" value="Di-haem_cyt_c_peroxidsae"/>
</dbReference>
<reference evidence="12 13" key="1">
    <citation type="submission" date="2019-05" db="EMBL/GenBank/DDBJ databases">
        <authorList>
            <consortium name="Science for Life Laboratories"/>
        </authorList>
    </citation>
    <scope>NUCLEOTIDE SEQUENCE [LARGE SCALE GENOMIC DNA]</scope>
    <source>
        <strain evidence="12">Soil9</strain>
    </source>
</reference>
<dbReference type="Gene3D" id="1.10.238.10">
    <property type="entry name" value="EF-hand"/>
    <property type="match status" value="1"/>
</dbReference>
<evidence type="ECO:0000256" key="5">
    <source>
        <dbReference type="ARBA" id="ARBA00023002"/>
    </source>
</evidence>
<evidence type="ECO:0000256" key="4">
    <source>
        <dbReference type="ARBA" id="ARBA00022729"/>
    </source>
</evidence>
<evidence type="ECO:0000313" key="13">
    <source>
        <dbReference type="Proteomes" id="UP000464178"/>
    </source>
</evidence>
<gene>
    <name evidence="12" type="ORF">SOIL9_39860</name>
</gene>
<dbReference type="SUPFAM" id="SSF46626">
    <property type="entry name" value="Cytochrome c"/>
    <property type="match status" value="2"/>
</dbReference>
<evidence type="ECO:0000256" key="8">
    <source>
        <dbReference type="SAM" id="MobiDB-lite"/>
    </source>
</evidence>
<dbReference type="Pfam" id="PF13202">
    <property type="entry name" value="EF-hand_5"/>
    <property type="match status" value="1"/>
</dbReference>
<evidence type="ECO:0008006" key="14">
    <source>
        <dbReference type="Google" id="ProtNLM"/>
    </source>
</evidence>
<dbReference type="EMBL" id="LR593886">
    <property type="protein sequence ID" value="VTR93728.1"/>
    <property type="molecule type" value="Genomic_DNA"/>
</dbReference>
<feature type="signal peptide" evidence="9">
    <location>
        <begin position="1"/>
        <end position="22"/>
    </location>
</feature>
<accession>A0A6P2CX70</accession>
<dbReference type="PROSITE" id="PS50222">
    <property type="entry name" value="EF_HAND_2"/>
    <property type="match status" value="2"/>
</dbReference>
<evidence type="ECO:0000256" key="2">
    <source>
        <dbReference type="ARBA" id="ARBA00022617"/>
    </source>
</evidence>
<name>A0A6P2CX70_9BACT</name>
<dbReference type="InterPro" id="IPR051395">
    <property type="entry name" value="Cytochrome_c_Peroxidase/MauG"/>
</dbReference>
<comment type="subcellular location">
    <subcellularLocation>
        <location evidence="1">Cell envelope</location>
    </subcellularLocation>
</comment>
<evidence type="ECO:0000256" key="6">
    <source>
        <dbReference type="ARBA" id="ARBA00023004"/>
    </source>
</evidence>
<sequence>MRWCVVPFVAACSLVVPSELIAAPPQARKLALPETPYKYANPKLPANFEERWVKALDTTPADNPTTDAGAALGRALFYDTRLSASDTVSCGTCHIQQHAFAEPRKASVGHEGRKGDRNAMSLVNLRFARAGLFWDERAETLEEAVGLPVRSRIEMAGRDGPALLKALAADARYVPLFKAAFGTTEVTDERVRKALAQFIRSMVSCDSKYDRSASKVASVKDDFPNFTEEENRGKAVFLQHCNLCHHIGEGKHVAFFDMFRSLNNGLDPDANVPDGGRGDVTLNPTEVGQFRASSLRNVAVTGPYMHDGRFDTLEAVIAFYSTGVMRHPNAGAVGRFGFSAKDQSALVAFLKTLTDETFLTDPKFSDPWAGDAKPSVKSPLPTVAKSAEPKKRESVADRLARGVGLEAGEALPWLKGLDKNGDGTLDKGELEPLLEVLVKTRVGSLSLERGPRGGGGPAPKGPRPGAKGDASLGDFDGDGTVDENESRAFGALKRLTELGDGDGLRRLVRTDRFLGGFELTIDQAEAARKALNAGRTDLARRVLALDHETLGKMEKLAGNGAVARYQELVIDQQVAAVRTRTARDPDPRPVVERQVAQFDKNNDGQFSPDELTELATALDRLAGGFGCAAPEAIDMAQFTRRFVAYDPAGKGSVAVAKLPERLVDFAVRGDRNRDGILSPAEIDGFIRTSAFGQLLSEGIYVGGGFADTLVRHADVIGELQLPDETRKAVEELFAEHNRKLTVMKNETVADQFAKFRDAVGKKAPLAAKR</sequence>
<evidence type="ECO:0000259" key="11">
    <source>
        <dbReference type="PROSITE" id="PS51007"/>
    </source>
</evidence>
<dbReference type="Pfam" id="PF03150">
    <property type="entry name" value="CCP_MauG"/>
    <property type="match status" value="1"/>
</dbReference>
<feature type="domain" description="EF-hand" evidence="10">
    <location>
        <begin position="586"/>
        <end position="621"/>
    </location>
</feature>